<dbReference type="PANTHER" id="PTHR41313:SF1">
    <property type="entry name" value="DNA METHYLASE ADENINE-SPECIFIC DOMAIN-CONTAINING PROTEIN"/>
    <property type="match status" value="1"/>
</dbReference>
<dbReference type="InterPro" id="IPR052933">
    <property type="entry name" value="DNA_Protect_Modify"/>
</dbReference>
<evidence type="ECO:0000256" key="1">
    <source>
        <dbReference type="SAM" id="Coils"/>
    </source>
</evidence>
<accession>A0AA44J8V8</accession>
<dbReference type="PROSITE" id="PS00092">
    <property type="entry name" value="N6_MTASE"/>
    <property type="match status" value="1"/>
</dbReference>
<gene>
    <name evidence="3" type="ORF">G6M46_12530</name>
</gene>
<dbReference type="SUPFAM" id="SSF52540">
    <property type="entry name" value="P-loop containing nucleoside triphosphate hydrolases"/>
    <property type="match status" value="2"/>
</dbReference>
<dbReference type="Gene3D" id="3.40.50.150">
    <property type="entry name" value="Vaccinia Virus protein VP39"/>
    <property type="match status" value="1"/>
</dbReference>
<dbReference type="InterPro" id="IPR014001">
    <property type="entry name" value="Helicase_ATP-bd"/>
</dbReference>
<keyword evidence="3" id="KW-0067">ATP-binding</keyword>
<dbReference type="SUPFAM" id="SSF53335">
    <property type="entry name" value="S-adenosyl-L-methionine-dependent methyltransferases"/>
    <property type="match status" value="1"/>
</dbReference>
<name>A0AA44J8V8_AGRTU</name>
<dbReference type="InterPro" id="IPR002052">
    <property type="entry name" value="DNA_methylase_N6_adenine_CS"/>
</dbReference>
<keyword evidence="3" id="KW-0547">Nucleotide-binding</keyword>
<dbReference type="RefSeq" id="WP_065659455.1">
    <property type="nucleotide sequence ID" value="NZ_CP123840.1"/>
</dbReference>
<comment type="caution">
    <text evidence="3">The sequence shown here is derived from an EMBL/GenBank/DDBJ whole genome shotgun (WGS) entry which is preliminary data.</text>
</comment>
<proteinExistence type="predicted"/>
<dbReference type="GO" id="GO:0003677">
    <property type="term" value="F:DNA binding"/>
    <property type="evidence" value="ECO:0007669"/>
    <property type="project" value="InterPro"/>
</dbReference>
<dbReference type="Pfam" id="PF04851">
    <property type="entry name" value="ResIII"/>
    <property type="match status" value="1"/>
</dbReference>
<dbReference type="GO" id="GO:0005524">
    <property type="term" value="F:ATP binding"/>
    <property type="evidence" value="ECO:0007669"/>
    <property type="project" value="InterPro"/>
</dbReference>
<dbReference type="Gene3D" id="3.40.50.300">
    <property type="entry name" value="P-loop containing nucleotide triphosphate hydrolases"/>
    <property type="match status" value="2"/>
</dbReference>
<sequence>MSNNPFTLDMFGDTALSSGLGLGVTAFGSFSPDAANDDDPDPTPPAPAPALAIAAAAARPARLRANFYLEGDRGLPSSWKDRARANVAAILIAKQDRPATRKEQAQLIRFTGFGAGELANGMFRRPGEVDFRPGWDDLGSSLETAVSEVDYASLARCTQYAHFTPEFIVRAIWVAIQRLGWRGGRVLEPGIGTGLFPALMPEPYREAAYVTGIELDPVTARIASLLQPKARIINGDFARTDLAPIYDLAIGNPPFSDRSVRSDRAYRSLGFRLHDYFIARSIDLLKPGALAAFVTSHGTMDKADTTAREHIAKSAELIAAIRLPEGSFRRDAGTDVVVDILFFRKRKPGEPDGDQSWLDVDEIRPATDDEGAIRVNRWFARHPDFVLGIHAVTSAPFGETYTCLPRVGEALEAALSAAVELLPADLYDGEPTPVDIDLEDELGGIVDLQPSAIREGSFFLDRSKGLMQMVDGSTVPVTMRKGRSGDGISEKHIRIISKLIPIRDAVRGVLKAQETGRPWRELQVRLRIAWSSFVRDFGPINHTTVSIQEDAETGEVKETHRQPNLAPFRDDPDCWLVASIEDYDLETDTAKPGPIFATRVIAPPMSPVITSAADALAVVLNERGHVDLDHIAELLHLDVSTVIVDLGDEVFRDPTDGSWQTADAYLSDAVRTKLVAAQAAAELDPAYERNVRALQDVQPADLRPSDITARLGAPWIPAADVVAFVKEKMDADIRIHHMSELGSWTVEARQLGYSAAGTSEWGTSRRHAGDLLADALNSRVPQIFDTFKDADGERRVLNVVDTEAARDKLQRIKQSFQDWVWTDPDRTDRLARDYNDCFNNIAPRKFDGSHLKLPGASGAFVLYGHQKRGIWRIIADGSTYLAHAVGAGKTMTMAAAIMEQRRLGLIAKAMLVVPGHCLAQAAREFLALYPNARILVADETNFTKDKRARFLSRAATATWDAIIITHSAFRFIAVPGAFEQEMIQDELQLYEDLLTKVDNDDRVSRKRLERLKEGLQERLEGLATRKDDLLTISEIGVDQIVVDEAQEFRKLSFATNMSTLKGIDPNGSQRAWDLYVKSRYIETKNPGRALVLASGTPITNTLGEMFSIQRLLGHAALAERGLHEFDAWASCFGDTTTELEIQPSGKYKPVSRFASFVNVPELIAMFRSFADVVMPEDLRQYAKVPNISTGRRQILTAKPTALFKTYQQTLDSRIKAIEKREGPAKPGDDILLSVITDGRHAAIDLRFVIPGAENEADNKLNLLVRNAYRIWEETGEAIYRRPDGKVFDLPGAAQMIFSDLGTITVEKSRGFSAYRFIRDELIRLGVPASQIAFMQDYKKTEAKQRLFGDVRAGKVRFLIGSSETMGTGVNAQLRLKALHHLDVPWLPSQIEQREGRIVRQGNQHDEVDIFAYATEGSLDASMWQNNERKARFIAAALSGDTSIRRLEDVGEGAANQFAMAKAIASGDERLMQKAGLEADIARLERLRAAHEDDQYAVRRQMRDAERAMEVSTRRIAEIGQDIARLKPTGGDAFTIVVLGQEYTERKEAGRALMKEILTLLQLQQEGEVHLATIGGFDLVYEGERFGKGDGYRFETLLQRTGADYEIDLAITVTPLGAISRLEHALDGFDDEQRQYRRRLEEAERRLASYRSRDGGDFAFANDLREKRLELRAIETQLATDLDEETVVAAA</sequence>
<keyword evidence="3" id="KW-0347">Helicase</keyword>
<dbReference type="InterPro" id="IPR029063">
    <property type="entry name" value="SAM-dependent_MTases_sf"/>
</dbReference>
<reference evidence="3" key="1">
    <citation type="journal article" date="2020" name="Science">
        <title>Unexpected conservation and global transmission of agrobacterial virulence plasmids.</title>
        <authorList>
            <person name="Weisberg A.J."/>
            <person name="Davis E.W. 2nd"/>
            <person name="Tabima J."/>
            <person name="Belcher M.S."/>
            <person name="Miller M."/>
            <person name="Kuo C.H."/>
            <person name="Loper J.E."/>
            <person name="Grunwald N.J."/>
            <person name="Putnam M.L."/>
            <person name="Chang J.H."/>
        </authorList>
    </citation>
    <scope>NUCLEOTIDE SEQUENCE</scope>
    <source>
        <strain evidence="3">17-1853-1a</strain>
    </source>
</reference>
<protein>
    <submittedName>
        <fullName evidence="3">DEAD/DEAH box helicase family protein</fullName>
    </submittedName>
</protein>
<dbReference type="InterPro" id="IPR006935">
    <property type="entry name" value="Helicase/UvrB_N"/>
</dbReference>
<dbReference type="GO" id="GO:0016787">
    <property type="term" value="F:hydrolase activity"/>
    <property type="evidence" value="ECO:0007669"/>
    <property type="project" value="InterPro"/>
</dbReference>
<keyword evidence="1" id="KW-0175">Coiled coil</keyword>
<organism evidence="3 4">
    <name type="scientific">Agrobacterium tumefaciens</name>
    <dbReference type="NCBI Taxonomy" id="358"/>
    <lineage>
        <taxon>Bacteria</taxon>
        <taxon>Pseudomonadati</taxon>
        <taxon>Pseudomonadota</taxon>
        <taxon>Alphaproteobacteria</taxon>
        <taxon>Hyphomicrobiales</taxon>
        <taxon>Rhizobiaceae</taxon>
        <taxon>Rhizobium/Agrobacterium group</taxon>
        <taxon>Agrobacterium</taxon>
        <taxon>Agrobacterium tumefaciens complex</taxon>
    </lineage>
</organism>
<dbReference type="InterPro" id="IPR027417">
    <property type="entry name" value="P-loop_NTPase"/>
</dbReference>
<dbReference type="CDD" id="cd02440">
    <property type="entry name" value="AdoMet_MTases"/>
    <property type="match status" value="1"/>
</dbReference>
<dbReference type="PANTHER" id="PTHR41313">
    <property type="entry name" value="ADENINE-SPECIFIC METHYLTRANSFERASE"/>
    <property type="match status" value="1"/>
</dbReference>
<dbReference type="GO" id="GO:0004386">
    <property type="term" value="F:helicase activity"/>
    <property type="evidence" value="ECO:0007669"/>
    <property type="project" value="UniProtKB-KW"/>
</dbReference>
<dbReference type="Proteomes" id="UP000702952">
    <property type="component" value="Unassembled WGS sequence"/>
</dbReference>
<evidence type="ECO:0000313" key="4">
    <source>
        <dbReference type="Proteomes" id="UP000702952"/>
    </source>
</evidence>
<dbReference type="GO" id="GO:0008168">
    <property type="term" value="F:methyltransferase activity"/>
    <property type="evidence" value="ECO:0007669"/>
    <property type="project" value="InterPro"/>
</dbReference>
<dbReference type="SMART" id="SM00487">
    <property type="entry name" value="DEXDc"/>
    <property type="match status" value="1"/>
</dbReference>
<dbReference type="EMBL" id="JAAMAY010000021">
    <property type="protein sequence ID" value="NTC28989.1"/>
    <property type="molecule type" value="Genomic_DNA"/>
</dbReference>
<dbReference type="GO" id="GO:0032259">
    <property type="term" value="P:methylation"/>
    <property type="evidence" value="ECO:0007669"/>
    <property type="project" value="InterPro"/>
</dbReference>
<feature type="domain" description="Helicase ATP-binding" evidence="2">
    <location>
        <begin position="858"/>
        <end position="1125"/>
    </location>
</feature>
<keyword evidence="3" id="KW-0378">Hydrolase</keyword>
<feature type="coiled-coil region" evidence="1">
    <location>
        <begin position="1625"/>
        <end position="1652"/>
    </location>
</feature>
<dbReference type="PRINTS" id="PR00507">
    <property type="entry name" value="N12N6MTFRASE"/>
</dbReference>
<evidence type="ECO:0000259" key="2">
    <source>
        <dbReference type="SMART" id="SM00487"/>
    </source>
</evidence>
<evidence type="ECO:0000313" key="3">
    <source>
        <dbReference type="EMBL" id="NTC28989.1"/>
    </source>
</evidence>